<proteinExistence type="inferred from homology"/>
<comment type="pathway">
    <text evidence="3">Amino-acid biosynthesis; L-methionine biosynthesis via de novo pathway; L-homoserine from L-aspartate: step 3/3.</text>
</comment>
<dbReference type="InterPro" id="IPR001048">
    <property type="entry name" value="Asp/Glu/Uridylate_kinase"/>
</dbReference>
<accession>A0A5M6Z8N7</accession>
<dbReference type="SUPFAM" id="SSF53633">
    <property type="entry name" value="Carbamate kinase-like"/>
    <property type="match status" value="1"/>
</dbReference>
<evidence type="ECO:0000256" key="1">
    <source>
        <dbReference type="ARBA" id="ARBA00004986"/>
    </source>
</evidence>
<dbReference type="PANTHER" id="PTHR43331">
    <property type="entry name" value="HOMOSERINE DEHYDROGENASE"/>
    <property type="match status" value="1"/>
</dbReference>
<evidence type="ECO:0000259" key="12">
    <source>
        <dbReference type="Pfam" id="PF00696"/>
    </source>
</evidence>
<keyword evidence="9" id="KW-0791">Threonine biosynthesis</keyword>
<gene>
    <name evidence="15" type="ORF">F1654_13180</name>
</gene>
<comment type="pathway">
    <text evidence="2">Amino-acid biosynthesis; L-threonine biosynthesis; L-threonine from L-aspartate: step 3/5.</text>
</comment>
<evidence type="ECO:0000256" key="7">
    <source>
        <dbReference type="ARBA" id="ARBA00013376"/>
    </source>
</evidence>
<evidence type="ECO:0000256" key="4">
    <source>
        <dbReference type="ARBA" id="ARBA00005139"/>
    </source>
</evidence>
<dbReference type="UniPathway" id="UPA00051">
    <property type="reaction ID" value="UER00465"/>
</dbReference>
<comment type="pathway">
    <text evidence="4">Amino-acid biosynthesis; L-threonine biosynthesis; L-threonine from L-aspartate: step 1/5.</text>
</comment>
<dbReference type="PANTHER" id="PTHR43331:SF1">
    <property type="entry name" value="HOMOSERINE DEHYDROGENASE"/>
    <property type="match status" value="1"/>
</dbReference>
<evidence type="ECO:0000256" key="5">
    <source>
        <dbReference type="ARBA" id="ARBA00006753"/>
    </source>
</evidence>
<evidence type="ECO:0000259" key="13">
    <source>
        <dbReference type="Pfam" id="PF00742"/>
    </source>
</evidence>
<dbReference type="SUPFAM" id="SSF55347">
    <property type="entry name" value="Glyceraldehyde-3-phosphate dehydrogenase-like, C-terminal domain"/>
    <property type="match status" value="1"/>
</dbReference>
<dbReference type="Proteomes" id="UP000325122">
    <property type="component" value="Unassembled WGS sequence"/>
</dbReference>
<dbReference type="Pfam" id="PF00696">
    <property type="entry name" value="AA_kinase"/>
    <property type="match status" value="1"/>
</dbReference>
<evidence type="ECO:0000256" key="9">
    <source>
        <dbReference type="ARBA" id="ARBA00022697"/>
    </source>
</evidence>
<dbReference type="SUPFAM" id="SSF51735">
    <property type="entry name" value="NAD(P)-binding Rossmann-fold domains"/>
    <property type="match status" value="1"/>
</dbReference>
<dbReference type="AlphaFoldDB" id="A0A5M6Z8N7"/>
<reference evidence="15 16" key="1">
    <citation type="submission" date="2019-09" db="EMBL/GenBank/DDBJ databases">
        <authorList>
            <person name="Kevbrin V."/>
            <person name="Grouzdev D.S."/>
        </authorList>
    </citation>
    <scope>NUCLEOTIDE SEQUENCE [LARGE SCALE GENOMIC DNA]</scope>
    <source>
        <strain evidence="15 16">G-192</strain>
    </source>
</reference>
<dbReference type="GO" id="GO:0009088">
    <property type="term" value="P:threonine biosynthetic process"/>
    <property type="evidence" value="ECO:0007669"/>
    <property type="project" value="UniProtKB-UniPathway"/>
</dbReference>
<dbReference type="FunFam" id="3.30.360.10:FF:000005">
    <property type="entry name" value="Homoserine dehydrogenase"/>
    <property type="match status" value="1"/>
</dbReference>
<dbReference type="Gene3D" id="3.40.1160.10">
    <property type="entry name" value="Acetylglutamate kinase-like"/>
    <property type="match status" value="1"/>
</dbReference>
<dbReference type="InterPro" id="IPR036291">
    <property type="entry name" value="NAD(P)-bd_dom_sf"/>
</dbReference>
<dbReference type="InterPro" id="IPR001342">
    <property type="entry name" value="HDH_cat"/>
</dbReference>
<comment type="similarity">
    <text evidence="5">Belongs to the homoserine dehydrogenase family.</text>
</comment>
<evidence type="ECO:0000313" key="15">
    <source>
        <dbReference type="EMBL" id="KAA5801006.1"/>
    </source>
</evidence>
<dbReference type="Gene3D" id="3.40.50.720">
    <property type="entry name" value="NAD(P)-binding Rossmann-like Domain"/>
    <property type="match status" value="1"/>
</dbReference>
<evidence type="ECO:0000313" key="16">
    <source>
        <dbReference type="Proteomes" id="UP000325122"/>
    </source>
</evidence>
<dbReference type="InterPro" id="IPR036393">
    <property type="entry name" value="AceGlu_kinase-like_sf"/>
</dbReference>
<feature type="domain" description="Aspartate/homoserine dehydrogenase NAD-binding" evidence="14">
    <location>
        <begin position="269"/>
        <end position="376"/>
    </location>
</feature>
<dbReference type="EMBL" id="VWOJ01000005">
    <property type="protein sequence ID" value="KAA5801006.1"/>
    <property type="molecule type" value="Genomic_DNA"/>
</dbReference>
<feature type="domain" description="Aspartate/glutamate/uridylate kinase" evidence="12">
    <location>
        <begin position="14"/>
        <end position="234"/>
    </location>
</feature>
<dbReference type="RefSeq" id="WP_150024025.1">
    <property type="nucleotide sequence ID" value="NZ_VWOJ01000005.1"/>
</dbReference>
<dbReference type="UniPathway" id="UPA00050">
    <property type="reaction ID" value="UER00063"/>
</dbReference>
<comment type="caution">
    <text evidence="15">The sequence shown here is derived from an EMBL/GenBank/DDBJ whole genome shotgun (WGS) entry which is preliminary data.</text>
</comment>
<dbReference type="NCBIfam" id="NF004976">
    <property type="entry name" value="PRK06349.1"/>
    <property type="match status" value="1"/>
</dbReference>
<dbReference type="GO" id="GO:0009086">
    <property type="term" value="P:methionine biosynthetic process"/>
    <property type="evidence" value="ECO:0007669"/>
    <property type="project" value="UniProtKB-KW"/>
</dbReference>
<dbReference type="InterPro" id="IPR019811">
    <property type="entry name" value="HDH_CS"/>
</dbReference>
<keyword evidence="11" id="KW-0486">Methionine biosynthesis</keyword>
<dbReference type="Gene3D" id="3.30.360.10">
    <property type="entry name" value="Dihydrodipicolinate Reductase, domain 2"/>
    <property type="match status" value="1"/>
</dbReference>
<dbReference type="Pfam" id="PF03447">
    <property type="entry name" value="NAD_binding_3"/>
    <property type="match status" value="1"/>
</dbReference>
<protein>
    <recommendedName>
        <fullName evidence="7">Homoserine dehydrogenase</fullName>
        <ecNumber evidence="6">1.1.1.3</ecNumber>
    </recommendedName>
</protein>
<keyword evidence="8" id="KW-0028">Amino-acid biosynthesis</keyword>
<feature type="domain" description="Homoserine dehydrogenase catalytic" evidence="13">
    <location>
        <begin position="392"/>
        <end position="562"/>
    </location>
</feature>
<name>A0A5M6Z8N7_9PROT</name>
<dbReference type="InterPro" id="IPR005106">
    <property type="entry name" value="Asp/hSer_DH_NAD-bd"/>
</dbReference>
<sequence>MTAAPDRPDAARPLCVLKFGGSVLTAPADYAAAGAEAYRHVRAGETVIIIVSALQGETDALFAEAEAAGAGASAAMTARLVRLGEYRSAARMGLELARLGVRARVLDPHEIGLEAEGDPLDADLVRLDRQRLDAALEDVEAVVLPGFTAGHKAHGAVTLGRGGTDLTAVFFAAQAGARRVRLIKDVDGVYTDDPARDPQARRYDRLDHDAALKASRGLIQPKAIEAARAAGLVIEIAAMGAGHATRIAPGPAVIGADVRRRPLRVALLGCGAVGSGVLDHLAARPDLFALNPVLVRHPEKRSGDARARFTREAGEALAKRPDIVIEAMGGVDQPASLLLEALAGGAHVVTANKAAMAARYEGLHDAARRAGRQLRYAASVGGGVVILEALERLKPHGVAAVEGVMNGTGNFILSRLRAGAAFDDAVAEAQALGFAEADPSADVDGHDAADKLSLLIREAFGQDVPPAAIPKDSLRKATPERLAGAASQGEVFKQIGRCALLPDGRVEASVQVKSVPLDHPLAGAVNEENRFVLTLNDGSVHALYGKGAGRWPTAASVFADVMDITRACACDASGRAALAASA</sequence>
<organism evidence="15 16">
    <name type="scientific">Alkalicaulis satelles</name>
    <dbReference type="NCBI Taxonomy" id="2609175"/>
    <lineage>
        <taxon>Bacteria</taxon>
        <taxon>Pseudomonadati</taxon>
        <taxon>Pseudomonadota</taxon>
        <taxon>Alphaproteobacteria</taxon>
        <taxon>Maricaulales</taxon>
        <taxon>Maricaulaceae</taxon>
        <taxon>Alkalicaulis</taxon>
    </lineage>
</organism>
<keyword evidence="16" id="KW-1185">Reference proteome</keyword>
<dbReference type="GO" id="GO:0050661">
    <property type="term" value="F:NADP binding"/>
    <property type="evidence" value="ECO:0007669"/>
    <property type="project" value="InterPro"/>
</dbReference>
<evidence type="ECO:0000256" key="10">
    <source>
        <dbReference type="ARBA" id="ARBA00023002"/>
    </source>
</evidence>
<dbReference type="EC" id="1.1.1.3" evidence="6"/>
<dbReference type="Pfam" id="PF00742">
    <property type="entry name" value="Homoserine_dh"/>
    <property type="match status" value="1"/>
</dbReference>
<keyword evidence="10 15" id="KW-0560">Oxidoreductase</keyword>
<evidence type="ECO:0000259" key="14">
    <source>
        <dbReference type="Pfam" id="PF03447"/>
    </source>
</evidence>
<evidence type="ECO:0000256" key="3">
    <source>
        <dbReference type="ARBA" id="ARBA00005062"/>
    </source>
</evidence>
<comment type="pathway">
    <text evidence="1">Amino-acid biosynthesis; L-methionine biosynthesis via de novo pathway; L-homoserine from L-aspartate: step 1/3.</text>
</comment>
<dbReference type="PROSITE" id="PS01042">
    <property type="entry name" value="HOMOSER_DHGENASE"/>
    <property type="match status" value="1"/>
</dbReference>
<evidence type="ECO:0000256" key="11">
    <source>
        <dbReference type="ARBA" id="ARBA00023167"/>
    </source>
</evidence>
<evidence type="ECO:0000256" key="2">
    <source>
        <dbReference type="ARBA" id="ARBA00005056"/>
    </source>
</evidence>
<evidence type="ECO:0000256" key="6">
    <source>
        <dbReference type="ARBA" id="ARBA00013213"/>
    </source>
</evidence>
<dbReference type="GO" id="GO:0004412">
    <property type="term" value="F:homoserine dehydrogenase activity"/>
    <property type="evidence" value="ECO:0007669"/>
    <property type="project" value="UniProtKB-EC"/>
</dbReference>
<evidence type="ECO:0000256" key="8">
    <source>
        <dbReference type="ARBA" id="ARBA00022605"/>
    </source>
</evidence>